<evidence type="ECO:0000313" key="8">
    <source>
        <dbReference type="Proteomes" id="UP001165289"/>
    </source>
</evidence>
<dbReference type="Pfam" id="PF04117">
    <property type="entry name" value="Mpv17_PMP22"/>
    <property type="match status" value="1"/>
</dbReference>
<keyword evidence="3 6" id="KW-0812">Transmembrane</keyword>
<keyword evidence="8" id="KW-1185">Reference proteome</keyword>
<keyword evidence="5 6" id="KW-0472">Membrane</keyword>
<evidence type="ECO:0000256" key="4">
    <source>
        <dbReference type="ARBA" id="ARBA00022989"/>
    </source>
</evidence>
<comment type="similarity">
    <text evidence="2 6">Belongs to the peroxisomal membrane protein PXMP2/4 family.</text>
</comment>
<feature type="transmembrane region" description="Helical" evidence="6">
    <location>
        <begin position="160"/>
        <end position="178"/>
    </location>
</feature>
<accession>A0AAV7K075</accession>
<evidence type="ECO:0000256" key="1">
    <source>
        <dbReference type="ARBA" id="ARBA00004141"/>
    </source>
</evidence>
<name>A0AAV7K075_9METZ</name>
<dbReference type="PANTHER" id="PTHR11266:SF80">
    <property type="entry name" value="PEROXISOMAL MEMBRANE PROTEIN 2"/>
    <property type="match status" value="1"/>
</dbReference>
<keyword evidence="4 6" id="KW-1133">Transmembrane helix</keyword>
<dbReference type="PANTHER" id="PTHR11266">
    <property type="entry name" value="PEROXISOMAL MEMBRANE PROTEIN 2, PXMP2 MPV17"/>
    <property type="match status" value="1"/>
</dbReference>
<gene>
    <name evidence="7" type="ORF">LOD99_948</name>
</gene>
<reference evidence="7 8" key="1">
    <citation type="journal article" date="2023" name="BMC Biol.">
        <title>The compact genome of the sponge Oopsacas minuta (Hexactinellida) is lacking key metazoan core genes.</title>
        <authorList>
            <person name="Santini S."/>
            <person name="Schenkelaars Q."/>
            <person name="Jourda C."/>
            <person name="Duchesne M."/>
            <person name="Belahbib H."/>
            <person name="Rocher C."/>
            <person name="Selva M."/>
            <person name="Riesgo A."/>
            <person name="Vervoort M."/>
            <person name="Leys S.P."/>
            <person name="Kodjabachian L."/>
            <person name="Le Bivic A."/>
            <person name="Borchiellini C."/>
            <person name="Claverie J.M."/>
            <person name="Renard E."/>
        </authorList>
    </citation>
    <scope>NUCLEOTIDE SEQUENCE [LARGE SCALE GENOMIC DNA]</scope>
    <source>
        <strain evidence="7">SPO-2</strain>
    </source>
</reference>
<dbReference type="Proteomes" id="UP001165289">
    <property type="component" value="Unassembled WGS sequence"/>
</dbReference>
<comment type="caution">
    <text evidence="7">The sequence shown here is derived from an EMBL/GenBank/DDBJ whole genome shotgun (WGS) entry which is preliminary data.</text>
</comment>
<feature type="transmembrane region" description="Helical" evidence="6">
    <location>
        <begin position="55"/>
        <end position="79"/>
    </location>
</feature>
<sequence length="180" mass="20341">MGNSISTPIITEPEKKPGRSLLIECISSGIIGAIAEILSQLIKSSSLNNFNIHNIISYFIFGVITAPISKKLFILLEYLLKDIPEGFSKFFKKVIIERAIFAPLFLFLYKMLIPLLQGQPLSDVIKKLPQNFLITLLINILVWSPFSYINMNYVPIEKRVISANLMGLLWTCFLSFQSSP</sequence>
<evidence type="ECO:0000313" key="7">
    <source>
        <dbReference type="EMBL" id="KAI6654552.1"/>
    </source>
</evidence>
<dbReference type="InterPro" id="IPR007248">
    <property type="entry name" value="Mpv17_PMP22"/>
</dbReference>
<feature type="transmembrane region" description="Helical" evidence="6">
    <location>
        <begin position="21"/>
        <end position="43"/>
    </location>
</feature>
<dbReference type="AlphaFoldDB" id="A0AAV7K075"/>
<evidence type="ECO:0000256" key="5">
    <source>
        <dbReference type="ARBA" id="ARBA00023136"/>
    </source>
</evidence>
<evidence type="ECO:0000256" key="3">
    <source>
        <dbReference type="ARBA" id="ARBA00022692"/>
    </source>
</evidence>
<proteinExistence type="inferred from homology"/>
<dbReference type="EMBL" id="JAKMXF010000222">
    <property type="protein sequence ID" value="KAI6654552.1"/>
    <property type="molecule type" value="Genomic_DNA"/>
</dbReference>
<evidence type="ECO:0000256" key="6">
    <source>
        <dbReference type="RuleBase" id="RU363053"/>
    </source>
</evidence>
<feature type="transmembrane region" description="Helical" evidence="6">
    <location>
        <begin position="99"/>
        <end position="116"/>
    </location>
</feature>
<evidence type="ECO:0000256" key="2">
    <source>
        <dbReference type="ARBA" id="ARBA00006824"/>
    </source>
</evidence>
<feature type="transmembrane region" description="Helical" evidence="6">
    <location>
        <begin position="128"/>
        <end position="148"/>
    </location>
</feature>
<comment type="subcellular location">
    <subcellularLocation>
        <location evidence="1">Membrane</location>
        <topology evidence="1">Multi-pass membrane protein</topology>
    </subcellularLocation>
</comment>
<dbReference type="GO" id="GO:0016020">
    <property type="term" value="C:membrane"/>
    <property type="evidence" value="ECO:0007669"/>
    <property type="project" value="UniProtKB-SubCell"/>
</dbReference>
<organism evidence="7 8">
    <name type="scientific">Oopsacas minuta</name>
    <dbReference type="NCBI Taxonomy" id="111878"/>
    <lineage>
        <taxon>Eukaryota</taxon>
        <taxon>Metazoa</taxon>
        <taxon>Porifera</taxon>
        <taxon>Hexactinellida</taxon>
        <taxon>Hexasterophora</taxon>
        <taxon>Lyssacinosida</taxon>
        <taxon>Leucopsacidae</taxon>
        <taxon>Oopsacas</taxon>
    </lineage>
</organism>
<dbReference type="GO" id="GO:0005737">
    <property type="term" value="C:cytoplasm"/>
    <property type="evidence" value="ECO:0007669"/>
    <property type="project" value="TreeGrafter"/>
</dbReference>
<protein>
    <submittedName>
        <fullName evidence="7">Peroxisomal membrane protein 2</fullName>
    </submittedName>
</protein>